<evidence type="ECO:0000313" key="2">
    <source>
        <dbReference type="Proteomes" id="UP000297245"/>
    </source>
</evidence>
<evidence type="ECO:0000313" key="1">
    <source>
        <dbReference type="EMBL" id="THU83724.1"/>
    </source>
</evidence>
<proteinExistence type="predicted"/>
<reference evidence="1 2" key="1">
    <citation type="journal article" date="2019" name="Nat. Ecol. Evol.">
        <title>Megaphylogeny resolves global patterns of mushroom evolution.</title>
        <authorList>
            <person name="Varga T."/>
            <person name="Krizsan K."/>
            <person name="Foldi C."/>
            <person name="Dima B."/>
            <person name="Sanchez-Garcia M."/>
            <person name="Sanchez-Ramirez S."/>
            <person name="Szollosi G.J."/>
            <person name="Szarkandi J.G."/>
            <person name="Papp V."/>
            <person name="Albert L."/>
            <person name="Andreopoulos W."/>
            <person name="Angelini C."/>
            <person name="Antonin V."/>
            <person name="Barry K.W."/>
            <person name="Bougher N.L."/>
            <person name="Buchanan P."/>
            <person name="Buyck B."/>
            <person name="Bense V."/>
            <person name="Catcheside P."/>
            <person name="Chovatia M."/>
            <person name="Cooper J."/>
            <person name="Damon W."/>
            <person name="Desjardin D."/>
            <person name="Finy P."/>
            <person name="Geml J."/>
            <person name="Haridas S."/>
            <person name="Hughes K."/>
            <person name="Justo A."/>
            <person name="Karasinski D."/>
            <person name="Kautmanova I."/>
            <person name="Kiss B."/>
            <person name="Kocsube S."/>
            <person name="Kotiranta H."/>
            <person name="LaButti K.M."/>
            <person name="Lechner B.E."/>
            <person name="Liimatainen K."/>
            <person name="Lipzen A."/>
            <person name="Lukacs Z."/>
            <person name="Mihaltcheva S."/>
            <person name="Morgado L.N."/>
            <person name="Niskanen T."/>
            <person name="Noordeloos M.E."/>
            <person name="Ohm R.A."/>
            <person name="Ortiz-Santana B."/>
            <person name="Ovrebo C."/>
            <person name="Racz N."/>
            <person name="Riley R."/>
            <person name="Savchenko A."/>
            <person name="Shiryaev A."/>
            <person name="Soop K."/>
            <person name="Spirin V."/>
            <person name="Szebenyi C."/>
            <person name="Tomsovsky M."/>
            <person name="Tulloss R.E."/>
            <person name="Uehling J."/>
            <person name="Grigoriev I.V."/>
            <person name="Vagvolgyi C."/>
            <person name="Papp T."/>
            <person name="Martin F.M."/>
            <person name="Miettinen O."/>
            <person name="Hibbett D.S."/>
            <person name="Nagy L.G."/>
        </authorList>
    </citation>
    <scope>NUCLEOTIDE SEQUENCE [LARGE SCALE GENOMIC DNA]</scope>
    <source>
        <strain evidence="1 2">CBS 962.96</strain>
    </source>
</reference>
<accession>A0A4S8L551</accession>
<sequence>MLNLPRSILVSLRTQGARRFVHILPPSRFAKRLSCVARNLSSAPLCKFLAALGIVSEFSGHVGTAVRCVESFSSSRSLPAVPRYVLCTSFTSSRLLNIVYRVFSSLTLPPTLFNAQIVSAFQAVVLLSNVTSVLFLSTLFATSVL</sequence>
<name>A0A4S8L551_DENBC</name>
<organism evidence="1 2">
    <name type="scientific">Dendrothele bispora (strain CBS 962.96)</name>
    <dbReference type="NCBI Taxonomy" id="1314807"/>
    <lineage>
        <taxon>Eukaryota</taxon>
        <taxon>Fungi</taxon>
        <taxon>Dikarya</taxon>
        <taxon>Basidiomycota</taxon>
        <taxon>Agaricomycotina</taxon>
        <taxon>Agaricomycetes</taxon>
        <taxon>Agaricomycetidae</taxon>
        <taxon>Agaricales</taxon>
        <taxon>Agaricales incertae sedis</taxon>
        <taxon>Dendrothele</taxon>
    </lineage>
</organism>
<dbReference type="AlphaFoldDB" id="A0A4S8L551"/>
<keyword evidence="2" id="KW-1185">Reference proteome</keyword>
<gene>
    <name evidence="1" type="ORF">K435DRAFT_423390</name>
</gene>
<dbReference type="Proteomes" id="UP000297245">
    <property type="component" value="Unassembled WGS sequence"/>
</dbReference>
<protein>
    <submittedName>
        <fullName evidence="1">Uncharacterized protein</fullName>
    </submittedName>
</protein>
<dbReference type="EMBL" id="ML179645">
    <property type="protein sequence ID" value="THU83724.1"/>
    <property type="molecule type" value="Genomic_DNA"/>
</dbReference>